<keyword evidence="12" id="KW-1185">Reference proteome</keyword>
<dbReference type="InterPro" id="IPR004446">
    <property type="entry name" value="Heptose_bisP_phosphatase"/>
</dbReference>
<keyword evidence="10" id="KW-0460">Magnesium</keyword>
<evidence type="ECO:0000256" key="10">
    <source>
        <dbReference type="PIRSR" id="PIRSR004682-4"/>
    </source>
</evidence>
<proteinExistence type="inferred from homology"/>
<dbReference type="EC" id="3.1.3.-" evidence="7"/>
<evidence type="ECO:0000313" key="12">
    <source>
        <dbReference type="Proteomes" id="UP000254889"/>
    </source>
</evidence>
<feature type="site" description="Stabilizes the phosphoryl group" evidence="9">
    <location>
        <position position="103"/>
    </location>
</feature>
<dbReference type="CDD" id="cd07503">
    <property type="entry name" value="HAD_HisB-N"/>
    <property type="match status" value="1"/>
</dbReference>
<evidence type="ECO:0000256" key="2">
    <source>
        <dbReference type="ARBA" id="ARBA00022490"/>
    </source>
</evidence>
<dbReference type="PANTHER" id="PTHR42891:SF1">
    <property type="entry name" value="D-GLYCERO-BETA-D-MANNO-HEPTOSE-1,7-BISPHOSPHATE 7-PHOSPHATASE"/>
    <property type="match status" value="1"/>
</dbReference>
<feature type="binding site" evidence="10">
    <location>
        <position position="11"/>
    </location>
    <ligand>
        <name>Mg(2+)</name>
        <dbReference type="ChEBI" id="CHEBI:18420"/>
    </ligand>
</feature>
<comment type="similarity">
    <text evidence="7">Belongs to the gmhB family.</text>
</comment>
<evidence type="ECO:0000256" key="7">
    <source>
        <dbReference type="PIRNR" id="PIRNR004682"/>
    </source>
</evidence>
<feature type="binding site" evidence="10">
    <location>
        <position position="99"/>
    </location>
    <ligand>
        <name>Zn(2+)</name>
        <dbReference type="ChEBI" id="CHEBI:29105"/>
    </ligand>
</feature>
<dbReference type="GO" id="GO:0046872">
    <property type="term" value="F:metal ion binding"/>
    <property type="evidence" value="ECO:0007669"/>
    <property type="project" value="UniProtKB-KW"/>
</dbReference>
<dbReference type="AlphaFoldDB" id="A0A346A3M8"/>
<feature type="site" description="Stabilizes the phosphoryl group" evidence="9">
    <location>
        <position position="57"/>
    </location>
</feature>
<organism evidence="11 12">
    <name type="scientific">Pseudolabrys taiwanensis</name>
    <dbReference type="NCBI Taxonomy" id="331696"/>
    <lineage>
        <taxon>Bacteria</taxon>
        <taxon>Pseudomonadati</taxon>
        <taxon>Pseudomonadota</taxon>
        <taxon>Alphaproteobacteria</taxon>
        <taxon>Hyphomicrobiales</taxon>
        <taxon>Xanthobacteraceae</taxon>
        <taxon>Pseudolabrys</taxon>
    </lineage>
</organism>
<reference evidence="11 12" key="1">
    <citation type="submission" date="2018-07" db="EMBL/GenBank/DDBJ databases">
        <authorList>
            <person name="Quirk P.G."/>
            <person name="Krulwich T.A."/>
        </authorList>
    </citation>
    <scope>NUCLEOTIDE SEQUENCE [LARGE SCALE GENOMIC DNA]</scope>
    <source>
        <strain evidence="11 12">CC-BB4</strain>
    </source>
</reference>
<dbReference type="KEGG" id="ptaw:DW352_26535"/>
<feature type="binding site" evidence="10">
    <location>
        <position position="91"/>
    </location>
    <ligand>
        <name>Zn(2+)</name>
        <dbReference type="ChEBI" id="CHEBI:29105"/>
    </ligand>
</feature>
<dbReference type="GO" id="GO:0005737">
    <property type="term" value="C:cytoplasm"/>
    <property type="evidence" value="ECO:0007669"/>
    <property type="project" value="UniProtKB-SubCell"/>
</dbReference>
<feature type="binding site" evidence="10">
    <location>
        <position position="128"/>
    </location>
    <ligand>
        <name>Mg(2+)</name>
        <dbReference type="ChEBI" id="CHEBI:18420"/>
    </ligand>
</feature>
<feature type="binding site" evidence="10">
    <location>
        <position position="93"/>
    </location>
    <ligand>
        <name>Zn(2+)</name>
        <dbReference type="ChEBI" id="CHEBI:29105"/>
    </ligand>
</feature>
<dbReference type="EMBL" id="CP031417">
    <property type="protein sequence ID" value="AXK83775.1"/>
    <property type="molecule type" value="Genomic_DNA"/>
</dbReference>
<keyword evidence="3 10" id="KW-0479">Metal-binding</keyword>
<evidence type="ECO:0000256" key="8">
    <source>
        <dbReference type="PIRSR" id="PIRSR004682-1"/>
    </source>
</evidence>
<protein>
    <recommendedName>
        <fullName evidence="6 7">D,D-heptose 1,7-bisphosphate phosphatase</fullName>
        <ecNumber evidence="7">3.1.3.-</ecNumber>
    </recommendedName>
</protein>
<keyword evidence="4 7" id="KW-0378">Hydrolase</keyword>
<feature type="active site" description="Nucleophile" evidence="8">
    <location>
        <position position="9"/>
    </location>
</feature>
<comment type="cofactor">
    <cofactor evidence="10">
        <name>Mg(2+)</name>
        <dbReference type="ChEBI" id="CHEBI:18420"/>
    </cofactor>
</comment>
<dbReference type="NCBIfam" id="TIGR01656">
    <property type="entry name" value="Histidinol-ppas"/>
    <property type="match status" value="1"/>
</dbReference>
<feature type="binding site" evidence="10">
    <location>
        <position position="101"/>
    </location>
    <ligand>
        <name>Zn(2+)</name>
        <dbReference type="ChEBI" id="CHEBI:29105"/>
    </ligand>
</feature>
<keyword evidence="2 7" id="KW-0963">Cytoplasm</keyword>
<dbReference type="Pfam" id="PF13242">
    <property type="entry name" value="Hydrolase_like"/>
    <property type="match status" value="1"/>
</dbReference>
<dbReference type="GO" id="GO:0016791">
    <property type="term" value="F:phosphatase activity"/>
    <property type="evidence" value="ECO:0007669"/>
    <property type="project" value="InterPro"/>
</dbReference>
<sequence length="187" mass="20623">MVRRAVFLDRDGVINANVERDGRPVAPRRMEDFRLLPGVTEAVQRLKDAGFLIVVVTNQPDVRTGHISAETIKAMHAELRNQMPLDDIKACFHVDADNCLCRKPRPGMILDAAREFDIDLPKSYVVGDRWRDIESGRNAGCLTILVDCGYEQDGPLRPTATVRSLVEAAAVIIDGRSDNQAAEGIGT</sequence>
<dbReference type="PIRSF" id="PIRSF004682">
    <property type="entry name" value="GmhB"/>
    <property type="match status" value="1"/>
</dbReference>
<gene>
    <name evidence="11" type="ORF">DW352_26535</name>
</gene>
<dbReference type="GO" id="GO:0005975">
    <property type="term" value="P:carbohydrate metabolic process"/>
    <property type="evidence" value="ECO:0007669"/>
    <property type="project" value="InterPro"/>
</dbReference>
<dbReference type="InterPro" id="IPR036412">
    <property type="entry name" value="HAD-like_sf"/>
</dbReference>
<evidence type="ECO:0000256" key="6">
    <source>
        <dbReference type="ARBA" id="ARBA00031828"/>
    </source>
</evidence>
<comment type="subcellular location">
    <subcellularLocation>
        <location evidence="1 7">Cytoplasm</location>
    </subcellularLocation>
</comment>
<dbReference type="NCBIfam" id="TIGR01662">
    <property type="entry name" value="HAD-SF-IIIA"/>
    <property type="match status" value="1"/>
</dbReference>
<dbReference type="OrthoDB" id="9814110at2"/>
<dbReference type="PANTHER" id="PTHR42891">
    <property type="entry name" value="D-GLYCERO-BETA-D-MANNO-HEPTOSE-1,7-BISPHOSPHATE 7-PHOSPHATASE"/>
    <property type="match status" value="1"/>
</dbReference>
<dbReference type="Proteomes" id="UP000254889">
    <property type="component" value="Chromosome"/>
</dbReference>
<feature type="active site" description="Nucleophile" evidence="8">
    <location>
        <position position="11"/>
    </location>
</feature>
<dbReference type="InterPro" id="IPR006543">
    <property type="entry name" value="Histidinol-phos"/>
</dbReference>
<feature type="site" description="Contributes to substrate recognition" evidence="9">
    <location>
        <position position="102"/>
    </location>
</feature>
<evidence type="ECO:0000256" key="3">
    <source>
        <dbReference type="ARBA" id="ARBA00022723"/>
    </source>
</evidence>
<evidence type="ECO:0000256" key="4">
    <source>
        <dbReference type="ARBA" id="ARBA00022801"/>
    </source>
</evidence>
<evidence type="ECO:0000256" key="5">
    <source>
        <dbReference type="ARBA" id="ARBA00023277"/>
    </source>
</evidence>
<evidence type="ECO:0000256" key="1">
    <source>
        <dbReference type="ARBA" id="ARBA00004496"/>
    </source>
</evidence>
<dbReference type="InterPro" id="IPR006549">
    <property type="entry name" value="HAD-SF_hydro_IIIA"/>
</dbReference>
<dbReference type="InterPro" id="IPR023214">
    <property type="entry name" value="HAD_sf"/>
</dbReference>
<name>A0A346A3M8_9HYPH</name>
<evidence type="ECO:0000256" key="9">
    <source>
        <dbReference type="PIRSR" id="PIRSR004682-3"/>
    </source>
</evidence>
<comment type="cofactor">
    <cofactor evidence="10">
        <name>Zn(2+)</name>
        <dbReference type="ChEBI" id="CHEBI:29105"/>
    </cofactor>
</comment>
<keyword evidence="10" id="KW-0862">Zinc</keyword>
<accession>A0A346A3M8</accession>
<dbReference type="Gene3D" id="3.40.50.1000">
    <property type="entry name" value="HAD superfamily/HAD-like"/>
    <property type="match status" value="1"/>
</dbReference>
<feature type="binding site" evidence="10">
    <location>
        <position position="9"/>
    </location>
    <ligand>
        <name>Mg(2+)</name>
        <dbReference type="ChEBI" id="CHEBI:18420"/>
    </ligand>
</feature>
<keyword evidence="5 7" id="KW-0119">Carbohydrate metabolism</keyword>
<dbReference type="SUPFAM" id="SSF56784">
    <property type="entry name" value="HAD-like"/>
    <property type="match status" value="1"/>
</dbReference>
<evidence type="ECO:0000313" key="11">
    <source>
        <dbReference type="EMBL" id="AXK83775.1"/>
    </source>
</evidence>